<gene>
    <name evidence="2" type="ORF">LTR78_009853</name>
</gene>
<keyword evidence="3" id="KW-1185">Reference proteome</keyword>
<dbReference type="EMBL" id="JAUTXT010000059">
    <property type="protein sequence ID" value="KAK3670299.1"/>
    <property type="molecule type" value="Genomic_DNA"/>
</dbReference>
<dbReference type="Proteomes" id="UP001274830">
    <property type="component" value="Unassembled WGS sequence"/>
</dbReference>
<organism evidence="2 3">
    <name type="scientific">Recurvomyces mirabilis</name>
    <dbReference type="NCBI Taxonomy" id="574656"/>
    <lineage>
        <taxon>Eukaryota</taxon>
        <taxon>Fungi</taxon>
        <taxon>Dikarya</taxon>
        <taxon>Ascomycota</taxon>
        <taxon>Pezizomycotina</taxon>
        <taxon>Dothideomycetes</taxon>
        <taxon>Dothideomycetidae</taxon>
        <taxon>Mycosphaerellales</taxon>
        <taxon>Teratosphaeriaceae</taxon>
        <taxon>Recurvomyces</taxon>
    </lineage>
</organism>
<dbReference type="PANTHER" id="PTHR12905">
    <property type="entry name" value="METALLOPHOSPHOESTERASE"/>
    <property type="match status" value="1"/>
</dbReference>
<sequence>MAEEVVTRFFILSDTHGDRLPIPAVTFDVAIHAGDLTEESKLDEFKDAISLLREVNAPLKLVIPGNHDFTLDEPMFKRKLAAIEPPPDDDLVKREYGAFGEVSRLFDDATKSDIVLLGEGTHKFKLANGALLTVYASPYTASLSDWGFQYHPQQGHDWSISKDVDVVITHGPPNGVLDYTDSQTRSGCPGLFAAVARARPRLHCFGHIHEGWGAKRVTWRDTPSDQPSHFTDIDNDESHVVQNLAGLRANRYDDTAGIATKKETLDKYMKQRYYPAKEELCKDINTLFVNAAIQGPEEGTWQLPWLVEIKLPRAPQE</sequence>
<evidence type="ECO:0000313" key="3">
    <source>
        <dbReference type="Proteomes" id="UP001274830"/>
    </source>
</evidence>
<comment type="caution">
    <text evidence="2">The sequence shown here is derived from an EMBL/GenBank/DDBJ whole genome shotgun (WGS) entry which is preliminary data.</text>
</comment>
<evidence type="ECO:0000259" key="1">
    <source>
        <dbReference type="Pfam" id="PF00149"/>
    </source>
</evidence>
<dbReference type="Gene3D" id="3.60.21.10">
    <property type="match status" value="1"/>
</dbReference>
<dbReference type="InterPro" id="IPR004843">
    <property type="entry name" value="Calcineurin-like_PHP"/>
</dbReference>
<dbReference type="Pfam" id="PF00149">
    <property type="entry name" value="Metallophos"/>
    <property type="match status" value="1"/>
</dbReference>
<evidence type="ECO:0000313" key="2">
    <source>
        <dbReference type="EMBL" id="KAK3670299.1"/>
    </source>
</evidence>
<feature type="domain" description="Calcineurin-like phosphoesterase" evidence="1">
    <location>
        <begin position="8"/>
        <end position="210"/>
    </location>
</feature>
<dbReference type="GO" id="GO:0016787">
    <property type="term" value="F:hydrolase activity"/>
    <property type="evidence" value="ECO:0007669"/>
    <property type="project" value="InterPro"/>
</dbReference>
<proteinExistence type="predicted"/>
<dbReference type="AlphaFoldDB" id="A0AAE0WGE8"/>
<dbReference type="PANTHER" id="PTHR12905:SF0">
    <property type="entry name" value="CALCINEURIN-LIKE PHOSPHOESTERASE DOMAIN-CONTAINING PROTEIN"/>
    <property type="match status" value="1"/>
</dbReference>
<protein>
    <recommendedName>
        <fullName evidence="1">Calcineurin-like phosphoesterase domain-containing protein</fullName>
    </recommendedName>
</protein>
<dbReference type="CDD" id="cd07379">
    <property type="entry name" value="MPP_239FB"/>
    <property type="match status" value="1"/>
</dbReference>
<reference evidence="2" key="1">
    <citation type="submission" date="2023-07" db="EMBL/GenBank/DDBJ databases">
        <title>Black Yeasts Isolated from many extreme environments.</title>
        <authorList>
            <person name="Coleine C."/>
            <person name="Stajich J.E."/>
            <person name="Selbmann L."/>
        </authorList>
    </citation>
    <scope>NUCLEOTIDE SEQUENCE</scope>
    <source>
        <strain evidence="2">CCFEE 5485</strain>
    </source>
</reference>
<accession>A0AAE0WGE8</accession>
<name>A0AAE0WGE8_9PEZI</name>
<dbReference type="InterPro" id="IPR051693">
    <property type="entry name" value="UPF0046_metallophosphoest"/>
</dbReference>
<dbReference type="InterPro" id="IPR029052">
    <property type="entry name" value="Metallo-depent_PP-like"/>
</dbReference>
<dbReference type="SUPFAM" id="SSF56300">
    <property type="entry name" value="Metallo-dependent phosphatases"/>
    <property type="match status" value="1"/>
</dbReference>